<evidence type="ECO:0000313" key="1">
    <source>
        <dbReference type="EMBL" id="QGU07784.1"/>
    </source>
</evidence>
<dbReference type="RefSeq" id="WP_331457802.1">
    <property type="nucleotide sequence ID" value="NZ_CP046455.1"/>
</dbReference>
<dbReference type="AlphaFoldDB" id="A0A6B8W2R2"/>
<name>A0A6B8W2R2_9CORY</name>
<reference evidence="1 2" key="1">
    <citation type="submission" date="2019-11" db="EMBL/GenBank/DDBJ databases">
        <title>Complete genome sequence of Corynebacterium kalinowskii 1959, a novel Corynebacterium species isolated from soil of a small paddock in Vilsendorf, Germany.</title>
        <authorList>
            <person name="Schaffert L."/>
            <person name="Ruwe M."/>
            <person name="Milse J."/>
            <person name="Hanuschka K."/>
            <person name="Ortseifen V."/>
            <person name="Droste J."/>
            <person name="Brandt D."/>
            <person name="Schlueter L."/>
            <person name="Kutter Y."/>
            <person name="Vinke S."/>
            <person name="Viehoefer P."/>
            <person name="Jacob L."/>
            <person name="Luebke N.-C."/>
            <person name="Schulte-Berndt E."/>
            <person name="Hain C."/>
            <person name="Linder M."/>
            <person name="Schmidt P."/>
            <person name="Wollenschlaeger L."/>
            <person name="Luttermann T."/>
            <person name="Thieme E."/>
            <person name="Hassa J."/>
            <person name="Haak M."/>
            <person name="Wittchen M."/>
            <person name="Mentz A."/>
            <person name="Persicke M."/>
            <person name="Busche T."/>
            <person name="Ruckert C."/>
        </authorList>
    </citation>
    <scope>NUCLEOTIDE SEQUENCE [LARGE SCALE GENOMIC DNA]</scope>
    <source>
        <strain evidence="1 2">2039</strain>
    </source>
</reference>
<dbReference type="KEGG" id="cok:COCCU_09300"/>
<proteinExistence type="predicted"/>
<keyword evidence="2" id="KW-1185">Reference proteome</keyword>
<dbReference type="Proteomes" id="UP000424462">
    <property type="component" value="Chromosome"/>
</dbReference>
<gene>
    <name evidence="1" type="ORF">COCCU_09300</name>
</gene>
<organism evidence="1 2">
    <name type="scientific">Corynebacterium occultum</name>
    <dbReference type="NCBI Taxonomy" id="2675219"/>
    <lineage>
        <taxon>Bacteria</taxon>
        <taxon>Bacillati</taxon>
        <taxon>Actinomycetota</taxon>
        <taxon>Actinomycetes</taxon>
        <taxon>Mycobacteriales</taxon>
        <taxon>Corynebacteriaceae</taxon>
        <taxon>Corynebacterium</taxon>
    </lineage>
</organism>
<evidence type="ECO:0000313" key="2">
    <source>
        <dbReference type="Proteomes" id="UP000424462"/>
    </source>
</evidence>
<dbReference type="InterPro" id="IPR048868">
    <property type="entry name" value="OGG-like_put"/>
</dbReference>
<accession>A0A6B8W2R2</accession>
<protein>
    <submittedName>
        <fullName evidence="1">Uncharacterized protein</fullName>
    </submittedName>
</protein>
<sequence>MRNLDPPIWLVEWLTGANPSVDIFHQGVWVNREAMEEELRRNGFEHRILGDYISRTQLFELADWARESREGALTLLWNSMAWAEGRANRNNRRRIRRISDDAERIADLLSAASRLSLLDAEAAYTRLLHGARTPAIPTVGAAVFSKYLYFSGGGRPGHRNLMMDGAVAAGLVEAGWEGFRRNNWSTTEYHEYLELLDRWQQVLKPEFPRLRGDMVERALWFRGAGETRRKKVRAPQ</sequence>
<dbReference type="Pfam" id="PF21790">
    <property type="entry name" value="OGG"/>
    <property type="match status" value="1"/>
</dbReference>
<dbReference type="EMBL" id="CP046455">
    <property type="protein sequence ID" value="QGU07784.1"/>
    <property type="molecule type" value="Genomic_DNA"/>
</dbReference>